<dbReference type="KEGG" id="ntn:D5366_02970"/>
<dbReference type="EMBL" id="CP032485">
    <property type="protein sequence ID" value="QDH24386.1"/>
    <property type="molecule type" value="Genomic_DNA"/>
</dbReference>
<evidence type="ECO:0000313" key="4">
    <source>
        <dbReference type="EMBL" id="QDH24386.1"/>
    </source>
</evidence>
<sequence length="380" mass="42422">MVDTRRYGIFRVFGCVRHARLYELCFASSCGACYGRFRAWGAELFFERLAIAQHIAGRPTHALIRTEPGREARLREAGVPTQCFRFGGPLDFWTRQKLRRSLNQIKPDVVVAWMSRAAQKLPEGPWRTAGRLGGYYDLANYRSCTDLIGNTRGLARWMVEQGWDKDKVHYLPNFATDFAPVAPKRPSFLAKEIPFALALGRLHKNKAFDVLIRAMRHLPGRHVVIAGEGPERSALEDLARREGVSDRVHMPGWVAQTGPWLRACTLLVCPSRIEPLGNVVIEALSAQVPVVASAIQGPQEILAGTEDGLLAQVEDDHALAAHMGQIFDDTHLAEKLAANGRARFEREFAEGVVMEQWSNFLGPAGTNFPRDISDVSRVSR</sequence>
<gene>
    <name evidence="4" type="ORF">D5366_02970</name>
</gene>
<name>A0A4Y6V782_9PROT</name>
<evidence type="ECO:0000259" key="3">
    <source>
        <dbReference type="Pfam" id="PF00534"/>
    </source>
</evidence>
<reference evidence="4 5" key="1">
    <citation type="submission" date="2018-09" db="EMBL/GenBank/DDBJ databases">
        <title>The complete genome sequence of Neokomagataea tanensis NBRC 106556(T).</title>
        <authorList>
            <person name="Chua K.-O."/>
            <person name="See-Too W.-S."/>
            <person name="Hong K.-W."/>
            <person name="Yin W.-F."/>
            <person name="Chan K.-G."/>
        </authorList>
    </citation>
    <scope>NUCLEOTIDE SEQUENCE [LARGE SCALE GENOMIC DNA]</scope>
    <source>
        <strain evidence="5">AH13 \ NBRC 106556</strain>
    </source>
</reference>
<dbReference type="PANTHER" id="PTHR12526">
    <property type="entry name" value="GLYCOSYLTRANSFERASE"/>
    <property type="match status" value="1"/>
</dbReference>
<dbReference type="CDD" id="cd03811">
    <property type="entry name" value="GT4_GT28_WabH-like"/>
    <property type="match status" value="1"/>
</dbReference>
<keyword evidence="5" id="KW-1185">Reference proteome</keyword>
<dbReference type="SUPFAM" id="SSF53756">
    <property type="entry name" value="UDP-Glycosyltransferase/glycogen phosphorylase"/>
    <property type="match status" value="1"/>
</dbReference>
<keyword evidence="2 4" id="KW-0808">Transferase</keyword>
<dbReference type="Pfam" id="PF00534">
    <property type="entry name" value="Glycos_transf_1"/>
    <property type="match status" value="1"/>
</dbReference>
<organism evidence="4 5">
    <name type="scientific">Neokomagataea tanensis</name>
    <dbReference type="NCBI Taxonomy" id="661191"/>
    <lineage>
        <taxon>Bacteria</taxon>
        <taxon>Pseudomonadati</taxon>
        <taxon>Pseudomonadota</taxon>
        <taxon>Alphaproteobacteria</taxon>
        <taxon>Acetobacterales</taxon>
        <taxon>Acetobacteraceae</taxon>
        <taxon>Neokomagataea</taxon>
    </lineage>
</organism>
<dbReference type="Proteomes" id="UP000317214">
    <property type="component" value="Chromosome"/>
</dbReference>
<dbReference type="PANTHER" id="PTHR12526:SF510">
    <property type="entry name" value="D-INOSITOL 3-PHOSPHATE GLYCOSYLTRANSFERASE"/>
    <property type="match status" value="1"/>
</dbReference>
<evidence type="ECO:0000256" key="1">
    <source>
        <dbReference type="ARBA" id="ARBA00022676"/>
    </source>
</evidence>
<dbReference type="InterPro" id="IPR001296">
    <property type="entry name" value="Glyco_trans_1"/>
</dbReference>
<keyword evidence="1" id="KW-0328">Glycosyltransferase</keyword>
<dbReference type="AlphaFoldDB" id="A0A4Y6V782"/>
<dbReference type="RefSeq" id="WP_141492229.1">
    <property type="nucleotide sequence ID" value="NZ_CP032485.1"/>
</dbReference>
<dbReference type="OrthoDB" id="529131at2"/>
<proteinExistence type="predicted"/>
<protein>
    <submittedName>
        <fullName evidence="4">Glycosyltransferase</fullName>
    </submittedName>
</protein>
<evidence type="ECO:0000256" key="2">
    <source>
        <dbReference type="ARBA" id="ARBA00022679"/>
    </source>
</evidence>
<dbReference type="Gene3D" id="3.40.50.2000">
    <property type="entry name" value="Glycogen Phosphorylase B"/>
    <property type="match status" value="2"/>
</dbReference>
<dbReference type="GO" id="GO:0016757">
    <property type="term" value="F:glycosyltransferase activity"/>
    <property type="evidence" value="ECO:0007669"/>
    <property type="project" value="UniProtKB-KW"/>
</dbReference>
<accession>A0A4Y6V782</accession>
<evidence type="ECO:0000313" key="5">
    <source>
        <dbReference type="Proteomes" id="UP000317214"/>
    </source>
</evidence>
<feature type="domain" description="Glycosyl transferase family 1" evidence="3">
    <location>
        <begin position="189"/>
        <end position="342"/>
    </location>
</feature>